<organism evidence="6 7">
    <name type="scientific">Tersicoccus solisilvae</name>
    <dbReference type="NCBI Taxonomy" id="1882339"/>
    <lineage>
        <taxon>Bacteria</taxon>
        <taxon>Bacillati</taxon>
        <taxon>Actinomycetota</taxon>
        <taxon>Actinomycetes</taxon>
        <taxon>Micrococcales</taxon>
        <taxon>Micrococcaceae</taxon>
        <taxon>Tersicoccus</taxon>
    </lineage>
</organism>
<keyword evidence="7" id="KW-1185">Reference proteome</keyword>
<keyword evidence="3" id="KW-0378">Hydrolase</keyword>
<evidence type="ECO:0000313" key="7">
    <source>
        <dbReference type="Proteomes" id="UP000597761"/>
    </source>
</evidence>
<dbReference type="RefSeq" id="WP_188668811.1">
    <property type="nucleotide sequence ID" value="NZ_BMJI01000019.1"/>
</dbReference>
<comment type="similarity">
    <text evidence="1">Belongs to the peptidase C40 family.</text>
</comment>
<dbReference type="InterPro" id="IPR000064">
    <property type="entry name" value="NLP_P60_dom"/>
</dbReference>
<gene>
    <name evidence="6" type="ORF">GCM10011512_25550</name>
</gene>
<dbReference type="InterPro" id="IPR038765">
    <property type="entry name" value="Papain-like_cys_pep_sf"/>
</dbReference>
<protein>
    <recommendedName>
        <fullName evidence="5">NlpC/P60 domain-containing protein</fullName>
    </recommendedName>
</protein>
<dbReference type="EMBL" id="BMJI01000019">
    <property type="protein sequence ID" value="GGC97433.1"/>
    <property type="molecule type" value="Genomic_DNA"/>
</dbReference>
<dbReference type="Gene3D" id="3.90.1720.10">
    <property type="entry name" value="endopeptidase domain like (from Nostoc punctiforme)"/>
    <property type="match status" value="1"/>
</dbReference>
<sequence>MTAHSARHRAEPTRSAGSVVVALASAVTSGAVDSALGRALDGALARCGRRAATGAATVALTGAVTLGLAAPAQAHWLVAPAPAPSSSTAATTPVTDAAWPIPDTGIRATLPTTLGPVTTWRTPTAAVATGDAAALRNAVIATAQNGVGHRYVWGGTSPVTGWDCGGYVSWVLRQHGFDLPVLGGDAMATALGAQQIPLAEGRPGDIIWIPGQHIGIYDGNGGVFEALNPVQGTMHTPYHGGLLIRLPVKDG</sequence>
<reference evidence="7" key="1">
    <citation type="journal article" date="2019" name="Int. J. Syst. Evol. Microbiol.">
        <title>The Global Catalogue of Microorganisms (GCM) 10K type strain sequencing project: providing services to taxonomists for standard genome sequencing and annotation.</title>
        <authorList>
            <consortium name="The Broad Institute Genomics Platform"/>
            <consortium name="The Broad Institute Genome Sequencing Center for Infectious Disease"/>
            <person name="Wu L."/>
            <person name="Ma J."/>
        </authorList>
    </citation>
    <scope>NUCLEOTIDE SEQUENCE [LARGE SCALE GENOMIC DNA]</scope>
    <source>
        <strain evidence="7">CGMCC 1.15480</strain>
    </source>
</reference>
<dbReference type="PANTHER" id="PTHR47053">
    <property type="entry name" value="MUREIN DD-ENDOPEPTIDASE MEPH-RELATED"/>
    <property type="match status" value="1"/>
</dbReference>
<evidence type="ECO:0000256" key="4">
    <source>
        <dbReference type="ARBA" id="ARBA00022807"/>
    </source>
</evidence>
<keyword evidence="4" id="KW-0788">Thiol protease</keyword>
<proteinExistence type="inferred from homology"/>
<dbReference type="SUPFAM" id="SSF54001">
    <property type="entry name" value="Cysteine proteinases"/>
    <property type="match status" value="1"/>
</dbReference>
<evidence type="ECO:0000313" key="6">
    <source>
        <dbReference type="EMBL" id="GGC97433.1"/>
    </source>
</evidence>
<evidence type="ECO:0000256" key="2">
    <source>
        <dbReference type="ARBA" id="ARBA00022670"/>
    </source>
</evidence>
<evidence type="ECO:0000256" key="3">
    <source>
        <dbReference type="ARBA" id="ARBA00022801"/>
    </source>
</evidence>
<comment type="caution">
    <text evidence="6">The sequence shown here is derived from an EMBL/GenBank/DDBJ whole genome shotgun (WGS) entry which is preliminary data.</text>
</comment>
<feature type="domain" description="NlpC/P60" evidence="5">
    <location>
        <begin position="133"/>
        <end position="251"/>
    </location>
</feature>
<evidence type="ECO:0000256" key="1">
    <source>
        <dbReference type="ARBA" id="ARBA00007074"/>
    </source>
</evidence>
<dbReference type="PROSITE" id="PS51935">
    <property type="entry name" value="NLPC_P60"/>
    <property type="match status" value="1"/>
</dbReference>
<name>A0ABQ1PHX0_9MICC</name>
<dbReference type="InterPro" id="IPR051202">
    <property type="entry name" value="Peptidase_C40"/>
</dbReference>
<dbReference type="Pfam" id="PF00877">
    <property type="entry name" value="NLPC_P60"/>
    <property type="match status" value="1"/>
</dbReference>
<dbReference type="PANTHER" id="PTHR47053:SF1">
    <property type="entry name" value="MUREIN DD-ENDOPEPTIDASE MEPH-RELATED"/>
    <property type="match status" value="1"/>
</dbReference>
<dbReference type="Proteomes" id="UP000597761">
    <property type="component" value="Unassembled WGS sequence"/>
</dbReference>
<evidence type="ECO:0000259" key="5">
    <source>
        <dbReference type="PROSITE" id="PS51935"/>
    </source>
</evidence>
<keyword evidence="2" id="KW-0645">Protease</keyword>
<accession>A0ABQ1PHX0</accession>